<keyword evidence="9" id="KW-0564">Palmitate</keyword>
<evidence type="ECO:0000256" key="11">
    <source>
        <dbReference type="SAM" id="Phobius"/>
    </source>
</evidence>
<dbReference type="EMBL" id="JBHLXG010000017">
    <property type="protein sequence ID" value="MFC0228008.1"/>
    <property type="molecule type" value="Genomic_DNA"/>
</dbReference>
<evidence type="ECO:0000313" key="12">
    <source>
        <dbReference type="EMBL" id="MFC0228008.1"/>
    </source>
</evidence>
<comment type="subcellular location">
    <subcellularLocation>
        <location evidence="1">Membrane</location>
        <topology evidence="1">Multi-pass membrane protein</topology>
    </subcellularLocation>
</comment>
<dbReference type="RefSeq" id="WP_380677157.1">
    <property type="nucleotide sequence ID" value="NZ_CP173186.1"/>
</dbReference>
<feature type="transmembrane region" description="Helical" evidence="11">
    <location>
        <begin position="58"/>
        <end position="78"/>
    </location>
</feature>
<keyword evidence="7 11" id="KW-1133">Transmembrane helix</keyword>
<dbReference type="Proteomes" id="UP001589792">
    <property type="component" value="Unassembled WGS sequence"/>
</dbReference>
<evidence type="ECO:0000256" key="6">
    <source>
        <dbReference type="ARBA" id="ARBA00022729"/>
    </source>
</evidence>
<feature type="transmembrane region" description="Helical" evidence="11">
    <location>
        <begin position="28"/>
        <end position="46"/>
    </location>
</feature>
<proteinExistence type="inferred from homology"/>
<evidence type="ECO:0000256" key="8">
    <source>
        <dbReference type="ARBA" id="ARBA00023136"/>
    </source>
</evidence>
<comment type="caution">
    <text evidence="12">The sequence shown here is derived from an EMBL/GenBank/DDBJ whole genome shotgun (WGS) entry which is preliminary data.</text>
</comment>
<keyword evidence="13" id="KW-1185">Reference proteome</keyword>
<feature type="transmembrane region" description="Helical" evidence="11">
    <location>
        <begin position="90"/>
        <end position="110"/>
    </location>
</feature>
<evidence type="ECO:0000256" key="4">
    <source>
        <dbReference type="ARBA" id="ARBA00022475"/>
    </source>
</evidence>
<dbReference type="Pfam" id="PF17090">
    <property type="entry name" value="Ytca"/>
    <property type="match status" value="1"/>
</dbReference>
<evidence type="ECO:0000256" key="5">
    <source>
        <dbReference type="ARBA" id="ARBA00022692"/>
    </source>
</evidence>
<gene>
    <name evidence="12" type="ORF">ACFFJ3_16150</name>
</gene>
<keyword evidence="8 11" id="KW-0472">Membrane</keyword>
<sequence length="111" mass="12163">MNEMTSSRKPQWARFRCLTAIGTNMSRGIAILVLANTLGGCARVAAPSFSLLGSYFPSWLACAFIGVIAAVITRVVFIRVSIDEVLPWRLFVYVCLALTVAFVCSLLLFAR</sequence>
<keyword evidence="10 12" id="KW-0449">Lipoprotein</keyword>
<evidence type="ECO:0000256" key="7">
    <source>
        <dbReference type="ARBA" id="ARBA00022989"/>
    </source>
</evidence>
<evidence type="ECO:0000256" key="2">
    <source>
        <dbReference type="ARBA" id="ARBA00008208"/>
    </source>
</evidence>
<comment type="similarity">
    <text evidence="2">Belongs to the YtcA family.</text>
</comment>
<dbReference type="InterPro" id="IPR031381">
    <property type="entry name" value="YtcA"/>
</dbReference>
<reference evidence="12 13" key="1">
    <citation type="submission" date="2024-09" db="EMBL/GenBank/DDBJ databases">
        <authorList>
            <person name="Sun Q."/>
            <person name="Mori K."/>
        </authorList>
    </citation>
    <scope>NUCLEOTIDE SEQUENCE [LARGE SCALE GENOMIC DNA]</scope>
    <source>
        <strain evidence="12 13">CCM 8626</strain>
    </source>
</reference>
<keyword evidence="6" id="KW-0732">Signal</keyword>
<evidence type="ECO:0000256" key="10">
    <source>
        <dbReference type="ARBA" id="ARBA00023288"/>
    </source>
</evidence>
<keyword evidence="5 11" id="KW-0812">Transmembrane</keyword>
<name>A0ABV6EGL9_9GAMM</name>
<evidence type="ECO:0000256" key="1">
    <source>
        <dbReference type="ARBA" id="ARBA00004141"/>
    </source>
</evidence>
<protein>
    <recommendedName>
        <fullName evidence="3">Uncharacterized protein YtcA</fullName>
    </recommendedName>
</protein>
<keyword evidence="4" id="KW-1003">Cell membrane</keyword>
<accession>A0ABV6EGL9</accession>
<evidence type="ECO:0000256" key="9">
    <source>
        <dbReference type="ARBA" id="ARBA00023139"/>
    </source>
</evidence>
<evidence type="ECO:0000256" key="3">
    <source>
        <dbReference type="ARBA" id="ARBA00021237"/>
    </source>
</evidence>
<evidence type="ECO:0000313" key="13">
    <source>
        <dbReference type="Proteomes" id="UP001589792"/>
    </source>
</evidence>
<organism evidence="12 13">
    <name type="scientific">Serratia aquatilis</name>
    <dbReference type="NCBI Taxonomy" id="1737515"/>
    <lineage>
        <taxon>Bacteria</taxon>
        <taxon>Pseudomonadati</taxon>
        <taxon>Pseudomonadota</taxon>
        <taxon>Gammaproteobacteria</taxon>
        <taxon>Enterobacterales</taxon>
        <taxon>Yersiniaceae</taxon>
        <taxon>Serratia</taxon>
    </lineage>
</organism>